<evidence type="ECO:0000313" key="2">
    <source>
        <dbReference type="EMBL" id="GMR32712.1"/>
    </source>
</evidence>
<keyword evidence="3" id="KW-1185">Reference proteome</keyword>
<protein>
    <recommendedName>
        <fullName evidence="4">G protein-coupled receptor</fullName>
    </recommendedName>
</protein>
<keyword evidence="1" id="KW-1133">Transmembrane helix</keyword>
<dbReference type="InterPro" id="IPR051119">
    <property type="entry name" value="Nematode_SR-like"/>
</dbReference>
<gene>
    <name evidence="2" type="ORF">PMAYCL1PPCAC_02907</name>
</gene>
<comment type="caution">
    <text evidence="2">The sequence shown here is derived from an EMBL/GenBank/DDBJ whole genome shotgun (WGS) entry which is preliminary data.</text>
</comment>
<evidence type="ECO:0000313" key="3">
    <source>
        <dbReference type="Proteomes" id="UP001328107"/>
    </source>
</evidence>
<feature type="transmembrane region" description="Helical" evidence="1">
    <location>
        <begin position="193"/>
        <end position="212"/>
    </location>
</feature>
<dbReference type="Proteomes" id="UP001328107">
    <property type="component" value="Unassembled WGS sequence"/>
</dbReference>
<reference evidence="3" key="1">
    <citation type="submission" date="2022-10" db="EMBL/GenBank/DDBJ databases">
        <title>Genome assembly of Pristionchus species.</title>
        <authorList>
            <person name="Yoshida K."/>
            <person name="Sommer R.J."/>
        </authorList>
    </citation>
    <scope>NUCLEOTIDE SEQUENCE [LARGE SCALE GENOMIC DNA]</scope>
    <source>
        <strain evidence="3">RS5460</strain>
    </source>
</reference>
<dbReference type="InterPro" id="IPR019426">
    <property type="entry name" value="7TM_GPCR_serpentine_rcpt_Srv"/>
</dbReference>
<dbReference type="PANTHER" id="PTHR31627:SF42">
    <property type="entry name" value="G_PROTEIN_RECEP_F1_2 DOMAIN-CONTAINING PROTEIN-RELATED"/>
    <property type="match status" value="1"/>
</dbReference>
<keyword evidence="1" id="KW-0812">Transmembrane</keyword>
<dbReference type="SUPFAM" id="SSF81321">
    <property type="entry name" value="Family A G protein-coupled receptor-like"/>
    <property type="match status" value="1"/>
</dbReference>
<evidence type="ECO:0000256" key="1">
    <source>
        <dbReference type="SAM" id="Phobius"/>
    </source>
</evidence>
<feature type="transmembrane region" description="Helical" evidence="1">
    <location>
        <begin position="12"/>
        <end position="32"/>
    </location>
</feature>
<dbReference type="Pfam" id="PF10323">
    <property type="entry name" value="7TM_GPCR_Srv"/>
    <property type="match status" value="1"/>
</dbReference>
<feature type="non-terminal residue" evidence="2">
    <location>
        <position position="1"/>
    </location>
</feature>
<feature type="transmembrane region" description="Helical" evidence="1">
    <location>
        <begin position="44"/>
        <end position="69"/>
    </location>
</feature>
<accession>A0AAN4Z7E7</accession>
<proteinExistence type="predicted"/>
<organism evidence="2 3">
    <name type="scientific">Pristionchus mayeri</name>
    <dbReference type="NCBI Taxonomy" id="1317129"/>
    <lineage>
        <taxon>Eukaryota</taxon>
        <taxon>Metazoa</taxon>
        <taxon>Ecdysozoa</taxon>
        <taxon>Nematoda</taxon>
        <taxon>Chromadorea</taxon>
        <taxon>Rhabditida</taxon>
        <taxon>Rhabditina</taxon>
        <taxon>Diplogasteromorpha</taxon>
        <taxon>Diplogasteroidea</taxon>
        <taxon>Neodiplogasteridae</taxon>
        <taxon>Pristionchus</taxon>
    </lineage>
</organism>
<evidence type="ECO:0008006" key="4">
    <source>
        <dbReference type="Google" id="ProtNLM"/>
    </source>
</evidence>
<keyword evidence="1" id="KW-0472">Membrane</keyword>
<dbReference type="PANTHER" id="PTHR31627">
    <property type="entry name" value="SERPENTINE RECEPTOR CLASS GAMMA-RELATED"/>
    <property type="match status" value="1"/>
</dbReference>
<dbReference type="EMBL" id="BTRK01000001">
    <property type="protein sequence ID" value="GMR32712.1"/>
    <property type="molecule type" value="Genomic_DNA"/>
</dbReference>
<dbReference type="AlphaFoldDB" id="A0AAN4Z7E7"/>
<sequence>VFCIDSNSDMHGHFTSIFAYVLVLTQLIRINIAGRKKKIRSAFFTLQIAQGGFDLLTQLVYFISVFRWVPPLNKLWWSLREYYIPEMHIYLYVHIYLFLYLRVVGVVCLSLQRCIAICFTRTKLNKLLDSSPSLLILIGEISLALLFSSPVFFCDGYFQDEESLTTKMTSFSLTVLEVKEDSSIDNVWGNTNTAAIIIISAMVISTACYLSILKHVKQFRKAGENFHIEMR</sequence>
<feature type="transmembrane region" description="Helical" evidence="1">
    <location>
        <begin position="89"/>
        <end position="111"/>
    </location>
</feature>
<dbReference type="Gene3D" id="1.20.1070.10">
    <property type="entry name" value="Rhodopsin 7-helix transmembrane proteins"/>
    <property type="match status" value="1"/>
</dbReference>
<feature type="transmembrane region" description="Helical" evidence="1">
    <location>
        <begin position="132"/>
        <end position="153"/>
    </location>
</feature>
<name>A0AAN4Z7E7_9BILA</name>